<dbReference type="Pfam" id="PF18329">
    <property type="entry name" value="SGBP_B_XBD"/>
    <property type="match status" value="1"/>
</dbReference>
<reference evidence="2 3" key="1">
    <citation type="submission" date="2018-07" db="EMBL/GenBank/DDBJ databases">
        <title>Freshwater and sediment microbial communities from various areas in North America, analyzing microbe dynamics in response to fracking.</title>
        <authorList>
            <person name="Lamendella R."/>
        </authorList>
    </citation>
    <scope>NUCLEOTIDE SEQUENCE [LARGE SCALE GENOMIC DNA]</scope>
    <source>
        <strain evidence="2 3">160A</strain>
    </source>
</reference>
<name>A0A368VHX1_9BACT</name>
<evidence type="ECO:0000313" key="3">
    <source>
        <dbReference type="Proteomes" id="UP000252733"/>
    </source>
</evidence>
<dbReference type="AlphaFoldDB" id="A0A368VHX1"/>
<dbReference type="EMBL" id="QPIZ01000001">
    <property type="protein sequence ID" value="RCW39244.1"/>
    <property type="molecule type" value="Genomic_DNA"/>
</dbReference>
<dbReference type="CDD" id="cd00102">
    <property type="entry name" value="IPT"/>
    <property type="match status" value="1"/>
</dbReference>
<feature type="domain" description="Surface glycan-binding protein B xyloglucan binding" evidence="1">
    <location>
        <begin position="555"/>
        <end position="677"/>
    </location>
</feature>
<dbReference type="Proteomes" id="UP000252733">
    <property type="component" value="Unassembled WGS sequence"/>
</dbReference>
<dbReference type="SUPFAM" id="SSF81296">
    <property type="entry name" value="E set domains"/>
    <property type="match status" value="2"/>
</dbReference>
<dbReference type="InterPro" id="IPR040475">
    <property type="entry name" value="SGBP_B_XBD"/>
</dbReference>
<sequence>MQTKYMQYIRYSFSMLMLFVLGAGLLFTSCEDDDDENESKVELLSYGPMPVARGGELRFIGNNLDKVTSVVIPDGIEIASADFTSRSTDLITVTVPQTAVEGLVVLKTSEGDITTKTPIGFSEPISIDEFAPASIKPGDILTIKGDYLNLVKEVIFTDRVVAIDSVSFESQSRKELQVVVPDGAQTGIIGVSDGAEDPIIIYTEETLDVVLPSFAEENAFTTDPVKAGEELTISGSNLDVVRKVEFSGDQVVESDDFVSQTESEIVVVIPAAAHDGTIAIMPGSGLEIVSVEEIELMVPTITGFNVNPVKPGTLLRALGEDLDLVTQVVFGAVSQTEIVVISDTEIEFTVPVDAPGGVLGFVTAAEKEVTSSEELQMIMPSISELAPDAAPAGDTVRLGGENLDLVASVTFTGGVNVEAEYDESKDSVYVAVPNGAENGPLTVVAKNSEEVVTTQSFTFISINVPVINSIPGAVMPGSLLVIEGEKLDLLTDVIFPGDITATMFGNKSATLLEVYVPENVTMGKGIITFVTVDGETTTSPEISFGVDPITPETIIVNDYEPHGGHDGSWDSGWSGGTEITTEDGNTFLKVVAQIAEGWVINCNHQANGAPGPVIENIENYVLKFDIRIDEGVTGAENAQMQVVLGDGWHWFGPGFFPASTNGGWMTVEIPVSALGLSGKVDMSSGTNGIYGGVVPAGISLDNLRFDPK</sequence>
<dbReference type="PROSITE" id="PS51257">
    <property type="entry name" value="PROKAR_LIPOPROTEIN"/>
    <property type="match status" value="1"/>
</dbReference>
<dbReference type="GO" id="GO:0030247">
    <property type="term" value="F:polysaccharide binding"/>
    <property type="evidence" value="ECO:0007669"/>
    <property type="project" value="InterPro"/>
</dbReference>
<evidence type="ECO:0000313" key="2">
    <source>
        <dbReference type="EMBL" id="RCW39244.1"/>
    </source>
</evidence>
<dbReference type="Gene3D" id="2.60.40.10">
    <property type="entry name" value="Immunoglobulins"/>
    <property type="match status" value="6"/>
</dbReference>
<proteinExistence type="predicted"/>
<accession>A0A368VHX1</accession>
<dbReference type="InterPro" id="IPR014756">
    <property type="entry name" value="Ig_E-set"/>
</dbReference>
<organism evidence="2 3">
    <name type="scientific">Marinilabilia salmonicolor</name>
    <dbReference type="NCBI Taxonomy" id="989"/>
    <lineage>
        <taxon>Bacteria</taxon>
        <taxon>Pseudomonadati</taxon>
        <taxon>Bacteroidota</taxon>
        <taxon>Bacteroidia</taxon>
        <taxon>Marinilabiliales</taxon>
        <taxon>Marinilabiliaceae</taxon>
        <taxon>Marinilabilia</taxon>
    </lineage>
</organism>
<dbReference type="InterPro" id="IPR013783">
    <property type="entry name" value="Ig-like_fold"/>
</dbReference>
<gene>
    <name evidence="2" type="ORF">DFO77_10112</name>
</gene>
<keyword evidence="3" id="KW-1185">Reference proteome</keyword>
<comment type="caution">
    <text evidence="2">The sequence shown here is derived from an EMBL/GenBank/DDBJ whole genome shotgun (WGS) entry which is preliminary data.</text>
</comment>
<protein>
    <recommendedName>
        <fullName evidence="1">Surface glycan-binding protein B xyloglucan binding domain-containing protein</fullName>
    </recommendedName>
</protein>
<dbReference type="RefSeq" id="WP_147271947.1">
    <property type="nucleotide sequence ID" value="NZ_QPIZ01000001.1"/>
</dbReference>
<evidence type="ECO:0000259" key="1">
    <source>
        <dbReference type="Pfam" id="PF18329"/>
    </source>
</evidence>